<keyword evidence="3" id="KW-0444">Lipid biosynthesis</keyword>
<dbReference type="Pfam" id="PF03694">
    <property type="entry name" value="Erg28"/>
    <property type="match status" value="1"/>
</dbReference>
<dbReference type="Proteomes" id="UP000245956">
    <property type="component" value="Unassembled WGS sequence"/>
</dbReference>
<evidence type="ECO:0000313" key="15">
    <source>
        <dbReference type="Proteomes" id="UP000245956"/>
    </source>
</evidence>
<evidence type="ECO:0000256" key="11">
    <source>
        <dbReference type="ARBA" id="ARBA00023166"/>
    </source>
</evidence>
<keyword evidence="12" id="KW-0753">Steroid metabolism</keyword>
<evidence type="ECO:0000256" key="10">
    <source>
        <dbReference type="ARBA" id="ARBA00023136"/>
    </source>
</evidence>
<organism evidence="14 15">
    <name type="scientific">Purpureocillium lilacinum</name>
    <name type="common">Paecilomyces lilacinus</name>
    <dbReference type="NCBI Taxonomy" id="33203"/>
    <lineage>
        <taxon>Eukaryota</taxon>
        <taxon>Fungi</taxon>
        <taxon>Dikarya</taxon>
        <taxon>Ascomycota</taxon>
        <taxon>Pezizomycotina</taxon>
        <taxon>Sordariomycetes</taxon>
        <taxon>Hypocreomycetidae</taxon>
        <taxon>Hypocreales</taxon>
        <taxon>Ophiocordycipitaceae</taxon>
        <taxon>Purpureocillium</taxon>
    </lineage>
</organism>
<sequence>MSHLKYYAYEGQGVEKRRNFSYSQAVRVGDRIECAGQGGWDPVTGVFEREINAQIDLAFANVERYLKDAGGKGWSQVFRVNSYHVPINDEALAAMVRNFRKYMPDHEPPWTCVGVTRLGEDDMRVEIEVVAHDPDGSKSAALVLQASNVGDLNAGIHASQCWAPRRMDRSFWLHWSFFLVPSACGRTALKSQPCRSTSGLSPGHHHANILHNDIFVQHSELDSALVLRRAPLAAMDVIKSLLPPAQGVLPYYMLVLSVVSIGNSLQAYATLHFSRRVYNGRFVRNSQLPPASATFDPEDSINKLVPAKSQTDPKAADQLTPLAGRLFGTWTLITCIVRCYAAYHLHLGPVYNIAIWTYVVALGHFATELFVFKSMTFGLPQIFPFTLASCALIWMPMVRDHYVQFN</sequence>
<protein>
    <submittedName>
        <fullName evidence="14">Transmembrane domain-containing protein</fullName>
    </submittedName>
</protein>
<name>A0A2U3EA91_PURLI</name>
<dbReference type="GO" id="GO:0030674">
    <property type="term" value="F:protein-macromolecule adaptor activity"/>
    <property type="evidence" value="ECO:0007669"/>
    <property type="project" value="TreeGrafter"/>
</dbReference>
<keyword evidence="7 13" id="KW-1133">Transmembrane helix</keyword>
<keyword evidence="10 13" id="KW-0472">Membrane</keyword>
<evidence type="ECO:0000256" key="1">
    <source>
        <dbReference type="ARBA" id="ARBA00004477"/>
    </source>
</evidence>
<dbReference type="InterPro" id="IPR006175">
    <property type="entry name" value="YjgF/YER057c/UK114"/>
</dbReference>
<accession>A0A2U3EA91</accession>
<dbReference type="EMBL" id="LCWV01000007">
    <property type="protein sequence ID" value="PWI71415.1"/>
    <property type="molecule type" value="Genomic_DNA"/>
</dbReference>
<dbReference type="PANTHER" id="PTHR15451">
    <property type="entry name" value="ERGOSTEROL BIOSYNTHETIC PROTEIN 28-RELATED"/>
    <property type="match status" value="1"/>
</dbReference>
<dbReference type="CDD" id="cd06152">
    <property type="entry name" value="YjgF_YER057c_UK114_like_4"/>
    <property type="match status" value="1"/>
</dbReference>
<evidence type="ECO:0000256" key="7">
    <source>
        <dbReference type="ARBA" id="ARBA00022989"/>
    </source>
</evidence>
<comment type="subcellular location">
    <subcellularLocation>
        <location evidence="1">Endoplasmic reticulum membrane</location>
        <topology evidence="1">Multi-pass membrane protein</topology>
    </subcellularLocation>
</comment>
<keyword evidence="6" id="KW-0752">Steroid biosynthesis</keyword>
<evidence type="ECO:0000256" key="9">
    <source>
        <dbReference type="ARBA" id="ARBA00023098"/>
    </source>
</evidence>
<reference evidence="14 15" key="1">
    <citation type="journal article" date="2016" name="Front. Microbiol.">
        <title>Genome and transcriptome sequences reveal the specific parasitism of the nematophagous Purpureocillium lilacinum 36-1.</title>
        <authorList>
            <person name="Xie J."/>
            <person name="Li S."/>
            <person name="Mo C."/>
            <person name="Xiao X."/>
            <person name="Peng D."/>
            <person name="Wang G."/>
            <person name="Xiao Y."/>
        </authorList>
    </citation>
    <scope>NUCLEOTIDE SEQUENCE [LARGE SCALE GENOMIC DNA]</scope>
    <source>
        <strain evidence="14 15">36-1</strain>
    </source>
</reference>
<evidence type="ECO:0000256" key="6">
    <source>
        <dbReference type="ARBA" id="ARBA00022955"/>
    </source>
</evidence>
<evidence type="ECO:0000256" key="4">
    <source>
        <dbReference type="ARBA" id="ARBA00022692"/>
    </source>
</evidence>
<evidence type="ECO:0000256" key="2">
    <source>
        <dbReference type="ARBA" id="ARBA00005377"/>
    </source>
</evidence>
<feature type="transmembrane region" description="Helical" evidence="13">
    <location>
        <begin position="249"/>
        <end position="271"/>
    </location>
</feature>
<dbReference type="SUPFAM" id="SSF55298">
    <property type="entry name" value="YjgF-like"/>
    <property type="match status" value="1"/>
</dbReference>
<evidence type="ECO:0000256" key="3">
    <source>
        <dbReference type="ARBA" id="ARBA00022516"/>
    </source>
</evidence>
<dbReference type="Gene3D" id="3.30.1330.40">
    <property type="entry name" value="RutC-like"/>
    <property type="match status" value="1"/>
</dbReference>
<comment type="caution">
    <text evidence="14">The sequence shown here is derived from an EMBL/GenBank/DDBJ whole genome shotgun (WGS) entry which is preliminary data.</text>
</comment>
<keyword evidence="11" id="KW-1207">Sterol metabolism</keyword>
<keyword evidence="4 13" id="KW-0812">Transmembrane</keyword>
<dbReference type="GO" id="GO:0016126">
    <property type="term" value="P:sterol biosynthetic process"/>
    <property type="evidence" value="ECO:0007669"/>
    <property type="project" value="UniProtKB-KW"/>
</dbReference>
<dbReference type="GO" id="GO:0005789">
    <property type="term" value="C:endoplasmic reticulum membrane"/>
    <property type="evidence" value="ECO:0007669"/>
    <property type="project" value="UniProtKB-SubCell"/>
</dbReference>
<comment type="similarity">
    <text evidence="2">Belongs to the ERG28 family.</text>
</comment>
<feature type="transmembrane region" description="Helical" evidence="13">
    <location>
        <begin position="349"/>
        <end position="372"/>
    </location>
</feature>
<keyword evidence="9" id="KW-0443">Lipid metabolism</keyword>
<evidence type="ECO:0000256" key="5">
    <source>
        <dbReference type="ARBA" id="ARBA00022824"/>
    </source>
</evidence>
<dbReference type="Pfam" id="PF01042">
    <property type="entry name" value="Ribonuc_L-PSP"/>
    <property type="match status" value="1"/>
</dbReference>
<evidence type="ECO:0000256" key="12">
    <source>
        <dbReference type="ARBA" id="ARBA00023221"/>
    </source>
</evidence>
<dbReference type="InterPro" id="IPR035959">
    <property type="entry name" value="RutC-like_sf"/>
</dbReference>
<evidence type="ECO:0000256" key="8">
    <source>
        <dbReference type="ARBA" id="ARBA00023011"/>
    </source>
</evidence>
<feature type="transmembrane region" description="Helical" evidence="13">
    <location>
        <begin position="379"/>
        <end position="397"/>
    </location>
</feature>
<evidence type="ECO:0000256" key="13">
    <source>
        <dbReference type="SAM" id="Phobius"/>
    </source>
</evidence>
<dbReference type="AlphaFoldDB" id="A0A2U3EA91"/>
<proteinExistence type="inferred from homology"/>
<keyword evidence="8" id="KW-0756">Sterol biosynthesis</keyword>
<dbReference type="PANTHER" id="PTHR15451:SF19">
    <property type="entry name" value="ERGOSTEROL BIOSYNTHETIC PROTEIN 28 HOMOLOG"/>
    <property type="match status" value="1"/>
</dbReference>
<gene>
    <name evidence="14" type="ORF">PCL_11509</name>
</gene>
<keyword evidence="5" id="KW-0256">Endoplasmic reticulum</keyword>
<dbReference type="InterPro" id="IPR005352">
    <property type="entry name" value="Erg28"/>
</dbReference>
<evidence type="ECO:0000313" key="14">
    <source>
        <dbReference type="EMBL" id="PWI71415.1"/>
    </source>
</evidence>